<dbReference type="Proteomes" id="UP000886005">
    <property type="component" value="Unassembled WGS sequence"/>
</dbReference>
<proteinExistence type="predicted"/>
<comment type="caution">
    <text evidence="1">The sequence shown here is derived from an EMBL/GenBank/DDBJ whole genome shotgun (WGS) entry which is preliminary data.</text>
</comment>
<organism evidence="1">
    <name type="scientific">Caldithrix abyssi</name>
    <dbReference type="NCBI Taxonomy" id="187145"/>
    <lineage>
        <taxon>Bacteria</taxon>
        <taxon>Pseudomonadati</taxon>
        <taxon>Calditrichota</taxon>
        <taxon>Calditrichia</taxon>
        <taxon>Calditrichales</taxon>
        <taxon>Calditrichaceae</taxon>
        <taxon>Caldithrix</taxon>
    </lineage>
</organism>
<gene>
    <name evidence="1" type="ORF">ENJ10_12990</name>
</gene>
<dbReference type="InterPro" id="IPR019734">
    <property type="entry name" value="TPR_rpt"/>
</dbReference>
<dbReference type="Gene3D" id="1.25.40.10">
    <property type="entry name" value="Tetratricopeptide repeat domain"/>
    <property type="match status" value="2"/>
</dbReference>
<dbReference type="InterPro" id="IPR011990">
    <property type="entry name" value="TPR-like_helical_dom_sf"/>
</dbReference>
<protein>
    <submittedName>
        <fullName evidence="1">Tetratricopeptide repeat protein</fullName>
    </submittedName>
</protein>
<dbReference type="Pfam" id="PF13432">
    <property type="entry name" value="TPR_16"/>
    <property type="match status" value="1"/>
</dbReference>
<evidence type="ECO:0000313" key="1">
    <source>
        <dbReference type="EMBL" id="HED11600.1"/>
    </source>
</evidence>
<dbReference type="EMBL" id="DRLD01000367">
    <property type="protein sequence ID" value="HED11600.1"/>
    <property type="molecule type" value="Genomic_DNA"/>
</dbReference>
<reference evidence="1" key="1">
    <citation type="journal article" date="2020" name="mSystems">
        <title>Genome- and Community-Level Interaction Insights into Carbon Utilization and Element Cycling Functions of Hydrothermarchaeota in Hydrothermal Sediment.</title>
        <authorList>
            <person name="Zhou Z."/>
            <person name="Liu Y."/>
            <person name="Xu W."/>
            <person name="Pan J."/>
            <person name="Luo Z.H."/>
            <person name="Li M."/>
        </authorList>
    </citation>
    <scope>NUCLEOTIDE SEQUENCE [LARGE SCALE GENOMIC DNA]</scope>
    <source>
        <strain evidence="1">HyVt-456</strain>
    </source>
</reference>
<sequence length="375" mass="43343">MARRGRYCLFAGDQEKFFKLYPPAGRLRQYRPVPAILRLVEPTIIKEQLMKIILTFITALLLTACAGNSPRHDTAYALKYYSRALDAFRQKNYDNALDYINKTIEANNRIAGYFELKGDILARLGNLSAAEEAFADALTRRSHYDGVLEKLGDLNFAQKKFKRAVDYYQKAFAQNNKKLKLLLKSAEAHVQLRHYSIAKNVLNDYRNFSKKQKVKKSALFFAEHARLMFETGKYFTVITDLKAGERRARLNRNLVLIYIQSFYNTEQLEEGYSMATEVYRPFLKPADVHYFRALYYFNMKNEKDGRTQLQLALKKGCTIPDAYRMQRQSGVKQDDRLPEGVVKRFLNVGYDFNAFLDNSIGEKHSGKKDARTAGS</sequence>
<name>A0A7V1LPA0_CALAY</name>
<dbReference type="SUPFAM" id="SSF48452">
    <property type="entry name" value="TPR-like"/>
    <property type="match status" value="1"/>
</dbReference>
<dbReference type="SMART" id="SM00028">
    <property type="entry name" value="TPR"/>
    <property type="match status" value="4"/>
</dbReference>
<dbReference type="AlphaFoldDB" id="A0A7V1LPA0"/>
<accession>A0A7V1LPA0</accession>